<gene>
    <name evidence="8" type="ORF">CVT24_010851</name>
</gene>
<evidence type="ECO:0000313" key="8">
    <source>
        <dbReference type="EMBL" id="PPR08052.1"/>
    </source>
</evidence>
<dbReference type="Gene3D" id="1.20.1250.20">
    <property type="entry name" value="MFS general substrate transporter like domains"/>
    <property type="match status" value="4"/>
</dbReference>
<feature type="transmembrane region" description="Helical" evidence="6">
    <location>
        <begin position="84"/>
        <end position="106"/>
    </location>
</feature>
<evidence type="ECO:0000256" key="2">
    <source>
        <dbReference type="ARBA" id="ARBA00022448"/>
    </source>
</evidence>
<evidence type="ECO:0000256" key="5">
    <source>
        <dbReference type="ARBA" id="ARBA00023136"/>
    </source>
</evidence>
<dbReference type="InterPro" id="IPR020846">
    <property type="entry name" value="MFS_dom"/>
</dbReference>
<evidence type="ECO:0000313" key="9">
    <source>
        <dbReference type="Proteomes" id="UP000284842"/>
    </source>
</evidence>
<name>A0A409YYE5_9AGAR</name>
<evidence type="ECO:0000256" key="3">
    <source>
        <dbReference type="ARBA" id="ARBA00022692"/>
    </source>
</evidence>
<sequence length="878" mass="97917">MTSSHSKNSSDLRVEDVEKTDTKVALDAHYDPAFVKRTLRLIDWRMLPLLGFLYAVALIDRTNLGIARIAGMEVDLKLYIGERYSIASMIYFVPYTILQLPGNIVLRILGARTWLTICVVGWGAAQLGMGFVPTWGYLVLCRIFLGVFEAGFFPALVFIITTWYKRHEVQKRLAVFYLTSMVIGAFSSIFAYSLTLMKGLGGLNGWQWIFVMEGIITIVLGILTWMFVPDFPDKSTFLTPEQKKMILDRVEADRGDSIPDEMTSAKLIKHLLDPLVWMFAFMFLASTVPAYAVGFFGTIILFSMNYTLTEALCLSAPPGVVAAASVYFFAWLSDKTKKRALWLAVQNVICIVGLVVIRYGSINGVRYFGLFLANMGASGCVPGVLAYSSNNMTSHTKRSVQTAIIVAAGGIGGILATTMYAQKDYPLYTPGILATIGFQIAMIALLGVTTYILARRNRLRREGKLTELEGNEDFFYTFSNPSLDEKGRSTSKTSVDEETFDAKFEKRTILMVDFRMLPLLGLLYAVALIDRINLGVARTAGMLEDLSGFFPSLVFIITTWYTRYEVQRRLAIFYLSSIVIGGFSSILAWGLARLRGKAGLNGWQWIFLIEGAATILLGVMTWFYIPDFPDRARFLNEKQRKHLKLILHRVEVDRGDSVPDEMTWEKVIKHLADPVLWAYAGLFLAATVPAYAIAFFVTIILRGMGYSEKLAFLLSAPPNVFAAASCYLFAWISDRTRIRAPWMIIQYLITIIGLSVAAYAPTNPVRYFGLFLTNAGATGCVPAVLAYSANNIRSHSKRSVQTATIIMSGGIGGIMASTVFRQKDYPKYVNGMWATMGLQIFAIILVILTTLVFHRRNQLRRAGAVGPLEGHPDFLYTL</sequence>
<dbReference type="PANTHER" id="PTHR43791:SF3">
    <property type="entry name" value="MAJOR FACILITATOR SUPERFAMILY (MFS) PROFILE DOMAIN-CONTAINING PROTEIN"/>
    <property type="match status" value="1"/>
</dbReference>
<feature type="transmembrane region" description="Helical" evidence="6">
    <location>
        <begin position="340"/>
        <end position="361"/>
    </location>
</feature>
<feature type="transmembrane region" description="Helical" evidence="6">
    <location>
        <begin position="571"/>
        <end position="591"/>
    </location>
</feature>
<dbReference type="EMBL" id="NHTK01000170">
    <property type="protein sequence ID" value="PPR08052.1"/>
    <property type="molecule type" value="Genomic_DNA"/>
</dbReference>
<feature type="transmembrane region" description="Helical" evidence="6">
    <location>
        <begin position="767"/>
        <end position="788"/>
    </location>
</feature>
<evidence type="ECO:0000259" key="7">
    <source>
        <dbReference type="PROSITE" id="PS50850"/>
    </source>
</evidence>
<dbReference type="SUPFAM" id="SSF103473">
    <property type="entry name" value="MFS general substrate transporter"/>
    <property type="match status" value="2"/>
</dbReference>
<dbReference type="InParanoid" id="A0A409YYE5"/>
<feature type="transmembrane region" description="Helical" evidence="6">
    <location>
        <begin position="113"/>
        <end position="131"/>
    </location>
</feature>
<dbReference type="PANTHER" id="PTHR43791">
    <property type="entry name" value="PERMEASE-RELATED"/>
    <property type="match status" value="1"/>
</dbReference>
<comment type="caution">
    <text evidence="8">The sequence shown here is derived from an EMBL/GenBank/DDBJ whole genome shotgun (WGS) entry which is preliminary data.</text>
</comment>
<feature type="transmembrane region" description="Helical" evidence="6">
    <location>
        <begin position="603"/>
        <end position="625"/>
    </location>
</feature>
<dbReference type="AlphaFoldDB" id="A0A409YYE5"/>
<feature type="transmembrane region" description="Helical" evidence="6">
    <location>
        <begin position="206"/>
        <end position="228"/>
    </location>
</feature>
<keyword evidence="9" id="KW-1185">Reference proteome</keyword>
<feature type="transmembrane region" description="Helical" evidence="6">
    <location>
        <begin position="275"/>
        <end position="302"/>
    </location>
</feature>
<keyword evidence="2" id="KW-0813">Transport</keyword>
<evidence type="ECO:0000256" key="6">
    <source>
        <dbReference type="SAM" id="Phobius"/>
    </source>
</evidence>
<dbReference type="InterPro" id="IPR036259">
    <property type="entry name" value="MFS_trans_sf"/>
</dbReference>
<feature type="transmembrane region" description="Helical" evidence="6">
    <location>
        <begin position="832"/>
        <end position="853"/>
    </location>
</feature>
<feature type="transmembrane region" description="Helical" evidence="6">
    <location>
        <begin position="367"/>
        <end position="388"/>
    </location>
</feature>
<feature type="transmembrane region" description="Helical" evidence="6">
    <location>
        <begin position="744"/>
        <end position="761"/>
    </location>
</feature>
<dbReference type="Proteomes" id="UP000284842">
    <property type="component" value="Unassembled WGS sequence"/>
</dbReference>
<feature type="transmembrane region" description="Helical" evidence="6">
    <location>
        <begin position="710"/>
        <end position="732"/>
    </location>
</feature>
<keyword evidence="4 6" id="KW-1133">Transmembrane helix</keyword>
<dbReference type="STRING" id="181874.A0A409YYE5"/>
<feature type="transmembrane region" description="Helical" evidence="6">
    <location>
        <begin position="314"/>
        <end position="333"/>
    </location>
</feature>
<dbReference type="OrthoDB" id="3639251at2759"/>
<feature type="transmembrane region" description="Helical" evidence="6">
    <location>
        <begin position="432"/>
        <end position="454"/>
    </location>
</feature>
<proteinExistence type="predicted"/>
<feature type="transmembrane region" description="Helical" evidence="6">
    <location>
        <begin position="46"/>
        <end position="64"/>
    </location>
</feature>
<dbReference type="PROSITE" id="PS50850">
    <property type="entry name" value="MFS"/>
    <property type="match status" value="1"/>
</dbReference>
<feature type="transmembrane region" description="Helical" evidence="6">
    <location>
        <begin position="137"/>
        <end position="161"/>
    </location>
</feature>
<dbReference type="GO" id="GO:0016020">
    <property type="term" value="C:membrane"/>
    <property type="evidence" value="ECO:0007669"/>
    <property type="project" value="UniProtKB-SubCell"/>
</dbReference>
<dbReference type="GO" id="GO:0022857">
    <property type="term" value="F:transmembrane transporter activity"/>
    <property type="evidence" value="ECO:0007669"/>
    <property type="project" value="InterPro"/>
</dbReference>
<accession>A0A409YYE5</accession>
<protein>
    <recommendedName>
        <fullName evidence="7">Major facilitator superfamily (MFS) profile domain-containing protein</fullName>
    </recommendedName>
</protein>
<dbReference type="Pfam" id="PF07690">
    <property type="entry name" value="MFS_1"/>
    <property type="match status" value="2"/>
</dbReference>
<reference evidence="8 9" key="1">
    <citation type="journal article" date="2018" name="Evol. Lett.">
        <title>Horizontal gene cluster transfer increased hallucinogenic mushroom diversity.</title>
        <authorList>
            <person name="Reynolds H.T."/>
            <person name="Vijayakumar V."/>
            <person name="Gluck-Thaler E."/>
            <person name="Korotkin H.B."/>
            <person name="Matheny P.B."/>
            <person name="Slot J.C."/>
        </authorList>
    </citation>
    <scope>NUCLEOTIDE SEQUENCE [LARGE SCALE GENOMIC DNA]</scope>
    <source>
        <strain evidence="8 9">2629</strain>
    </source>
</reference>
<feature type="transmembrane region" description="Helical" evidence="6">
    <location>
        <begin position="400"/>
        <end position="420"/>
    </location>
</feature>
<evidence type="ECO:0000256" key="1">
    <source>
        <dbReference type="ARBA" id="ARBA00004141"/>
    </source>
</evidence>
<dbReference type="FunFam" id="1.20.1250.20:FF:000013">
    <property type="entry name" value="MFS general substrate transporter"/>
    <property type="match status" value="2"/>
</dbReference>
<evidence type="ECO:0000256" key="4">
    <source>
        <dbReference type="ARBA" id="ARBA00022989"/>
    </source>
</evidence>
<feature type="transmembrane region" description="Helical" evidence="6">
    <location>
        <begin position="800"/>
        <end position="820"/>
    </location>
</feature>
<dbReference type="InterPro" id="IPR011701">
    <property type="entry name" value="MFS"/>
</dbReference>
<feature type="transmembrane region" description="Helical" evidence="6">
    <location>
        <begin position="173"/>
        <end position="194"/>
    </location>
</feature>
<comment type="subcellular location">
    <subcellularLocation>
        <location evidence="1">Membrane</location>
        <topology evidence="1">Multi-pass membrane protein</topology>
    </subcellularLocation>
</comment>
<keyword evidence="3 6" id="KW-0812">Transmembrane</keyword>
<feature type="transmembrane region" description="Helical" evidence="6">
    <location>
        <begin position="676"/>
        <end position="704"/>
    </location>
</feature>
<organism evidence="8 9">
    <name type="scientific">Panaeolus cyanescens</name>
    <dbReference type="NCBI Taxonomy" id="181874"/>
    <lineage>
        <taxon>Eukaryota</taxon>
        <taxon>Fungi</taxon>
        <taxon>Dikarya</taxon>
        <taxon>Basidiomycota</taxon>
        <taxon>Agaricomycotina</taxon>
        <taxon>Agaricomycetes</taxon>
        <taxon>Agaricomycetidae</taxon>
        <taxon>Agaricales</taxon>
        <taxon>Agaricineae</taxon>
        <taxon>Galeropsidaceae</taxon>
        <taxon>Panaeolus</taxon>
    </lineage>
</organism>
<dbReference type="FunFam" id="1.20.1250.20:FF:000018">
    <property type="entry name" value="MFS transporter permease"/>
    <property type="match status" value="1"/>
</dbReference>
<feature type="domain" description="Major facilitator superfamily (MFS) profile" evidence="7">
    <location>
        <begin position="49"/>
        <end position="459"/>
    </location>
</feature>
<keyword evidence="5 6" id="KW-0472">Membrane</keyword>